<evidence type="ECO:0000259" key="2">
    <source>
        <dbReference type="Pfam" id="PF03432"/>
    </source>
</evidence>
<feature type="compositionally biased region" description="Basic and acidic residues" evidence="1">
    <location>
        <begin position="609"/>
        <end position="636"/>
    </location>
</feature>
<dbReference type="AlphaFoldDB" id="H0I177"/>
<organism evidence="3 4">
    <name type="scientific">Mesorhizobium alhagi CCNWXJ12-2</name>
    <dbReference type="NCBI Taxonomy" id="1107882"/>
    <lineage>
        <taxon>Bacteria</taxon>
        <taxon>Pseudomonadati</taxon>
        <taxon>Pseudomonadota</taxon>
        <taxon>Alphaproteobacteria</taxon>
        <taxon>Hyphomicrobiales</taxon>
        <taxon>Phyllobacteriaceae</taxon>
        <taxon>Allomesorhizobium</taxon>
    </lineage>
</organism>
<feature type="compositionally biased region" description="Basic and acidic residues" evidence="1">
    <location>
        <begin position="731"/>
        <end position="752"/>
    </location>
</feature>
<feature type="domain" description="MobA/VirD2-like nuclease" evidence="2">
    <location>
        <begin position="213"/>
        <end position="327"/>
    </location>
</feature>
<name>H0I177_9HYPH</name>
<keyword evidence="4" id="KW-1185">Reference proteome</keyword>
<evidence type="ECO:0000313" key="4">
    <source>
        <dbReference type="Proteomes" id="UP000003250"/>
    </source>
</evidence>
<dbReference type="Proteomes" id="UP000003250">
    <property type="component" value="Unassembled WGS sequence"/>
</dbReference>
<dbReference type="PATRIC" id="fig|1107882.3.peg.6010"/>
<gene>
    <name evidence="3" type="ORF">MAXJ12_31072</name>
</gene>
<dbReference type="EMBL" id="AHAM01000278">
    <property type="protein sequence ID" value="EHK53239.1"/>
    <property type="molecule type" value="Genomic_DNA"/>
</dbReference>
<feature type="compositionally biased region" description="Basic and acidic residues" evidence="1">
    <location>
        <begin position="667"/>
        <end position="716"/>
    </location>
</feature>
<accession>H0I177</accession>
<evidence type="ECO:0000256" key="1">
    <source>
        <dbReference type="SAM" id="MobiDB-lite"/>
    </source>
</evidence>
<evidence type="ECO:0000313" key="3">
    <source>
        <dbReference type="EMBL" id="EHK53239.1"/>
    </source>
</evidence>
<proteinExistence type="predicted"/>
<sequence>MRGLSMLSRFAALARGSQPAVVKLASYGGGARAVAMMSYASRNGKLAVENERGERLAGKTALAEQRAEWEHLFDNRAASRDFGMFRVTIERAAAAAGRGHDKLVREILRSGFGDRHFVYAFKEKGGGLEVRGVLVLRDRDGERLTGDVKASSIVQQRFDESDIGNAVDAHFRFHGYGNGVEFGTARVRELVRPHEGEVRDDAGRSIESFERASDLVQKEWRKDLHSRKGRDVMHLIVSARPGTDETAFHNAVRDFLGEQFIGHRYIFAMHDAYDDPKEMGQGGKRPHIHAHAIVTMRSETGERIETSPQIFREWRSLMAEKAREHGIAMELTDRRDLASPPAYTRNQVRPVSYAGRTEHEGTSEFAQVRYEAKRSNRPQAARSDRSTEYAAEAAQAWRELAREDGGTSVADFAGGQIERIHTALRERQIDVENANKGVADTNLSTNMVMLRELIGGEEAPMREMTRLEFEAYEKRVEAVLADVETTVRPSERREFEEVAAAARDVVDIRREYLEFTEQQVNADVREPVRTASENPDQRNRVVKKHGREAVENRDDVMVEIEAARRSIDRAVEDGRDTENALDREVDPAARLALAGNTWLREVATSDRDLQTTIERNERVNRQSRTREDRPTDREVTEPADATASTTSNSLTQRSSDRAPAAIGAEAEQIRDITRHEETSRNIEGEQETQDDRRVLGDESLTSRDRERSGRRAERANSEATRSDPPQQHVPRLRELKREMEERNDREHDDHER</sequence>
<feature type="region of interest" description="Disordered" evidence="1">
    <location>
        <begin position="609"/>
        <end position="752"/>
    </location>
</feature>
<dbReference type="Pfam" id="PF03432">
    <property type="entry name" value="Relaxase"/>
    <property type="match status" value="1"/>
</dbReference>
<reference evidence="3 4" key="1">
    <citation type="journal article" date="2012" name="J. Bacteriol.">
        <title>Draft Genome Sequence of Mesorhizobium alhagi CCNWXJ12-2T, a Novel Salt-Resistant Species Isolated from the Desert of Northwestern China.</title>
        <authorList>
            <person name="Zhou M."/>
            <person name="Chen W."/>
            <person name="Chen H."/>
            <person name="Wei G."/>
        </authorList>
    </citation>
    <scope>NUCLEOTIDE SEQUENCE [LARGE SCALE GENOMIC DNA]</scope>
    <source>
        <strain evidence="3 4">CCNWXJ12-2</strain>
    </source>
</reference>
<feature type="compositionally biased region" description="Polar residues" evidence="1">
    <location>
        <begin position="642"/>
        <end position="653"/>
    </location>
</feature>
<protein>
    <recommendedName>
        <fullName evidence="2">MobA/VirD2-like nuclease domain-containing protein</fullName>
    </recommendedName>
</protein>
<dbReference type="InterPro" id="IPR005094">
    <property type="entry name" value="Endonuclease_MobA/VirD2"/>
</dbReference>